<reference evidence="2" key="1">
    <citation type="journal article" date="2024" name="Proc. Natl. Acad. Sci. U.S.A.">
        <title>Extraordinary preservation of gene collinearity over three hundred million years revealed in homosporous lycophytes.</title>
        <authorList>
            <person name="Li C."/>
            <person name="Wickell D."/>
            <person name="Kuo L.Y."/>
            <person name="Chen X."/>
            <person name="Nie B."/>
            <person name="Liao X."/>
            <person name="Peng D."/>
            <person name="Ji J."/>
            <person name="Jenkins J."/>
            <person name="Williams M."/>
            <person name="Shu S."/>
            <person name="Plott C."/>
            <person name="Barry K."/>
            <person name="Rajasekar S."/>
            <person name="Grimwood J."/>
            <person name="Han X."/>
            <person name="Sun S."/>
            <person name="Hou Z."/>
            <person name="He W."/>
            <person name="Dai G."/>
            <person name="Sun C."/>
            <person name="Schmutz J."/>
            <person name="Leebens-Mack J.H."/>
            <person name="Li F.W."/>
            <person name="Wang L."/>
        </authorList>
    </citation>
    <scope>NUCLEOTIDE SEQUENCE [LARGE SCALE GENOMIC DNA]</scope>
    <source>
        <strain evidence="2">cv. PW_Plant_1</strain>
    </source>
</reference>
<name>A0ACC2AFQ2_DIPCM</name>
<protein>
    <submittedName>
        <fullName evidence="1">Uncharacterized protein</fullName>
    </submittedName>
</protein>
<accession>A0ACC2AFQ2</accession>
<organism evidence="1 2">
    <name type="scientific">Diphasiastrum complanatum</name>
    <name type="common">Issler's clubmoss</name>
    <name type="synonym">Lycopodium complanatum</name>
    <dbReference type="NCBI Taxonomy" id="34168"/>
    <lineage>
        <taxon>Eukaryota</taxon>
        <taxon>Viridiplantae</taxon>
        <taxon>Streptophyta</taxon>
        <taxon>Embryophyta</taxon>
        <taxon>Tracheophyta</taxon>
        <taxon>Lycopodiopsida</taxon>
        <taxon>Lycopodiales</taxon>
        <taxon>Lycopodiaceae</taxon>
        <taxon>Lycopodioideae</taxon>
        <taxon>Diphasiastrum</taxon>
    </lineage>
</organism>
<sequence length="563" mass="61270">MSVMQISSFCSYEFLSSAPKTETHLSKSASIYQSSIGGGKKPVNGEICLFKGQGRALRYEAFSCNPSSILKTGRTKTRFLLKASLNVREGPKSSISPSQTSDLFLLDLAEKLEDSISKNDAVGSGGIALKGLRDHSAEAIVNLKWPTSKTEAYRFTDVKFLRDFEIWPSNASPENDVDLSSLHLGETDSLRLVFVDGVLSTTLSNLHDVPEELIIGSVLTLPDKQVDSLIASKLLGSASGDDSDLFATLNGIGARDVGVVILLSGLKVEKPLHVVYYSSENRSYTGSSGSQISLSSPRLLVVVEKGAELDLVEEFVGASQTVYWSNSVSEIFVSQGAKVTHSYVQTQERTSVHIKKTFVSQDDSSIYKLVEAGVGGRLSRHNLHIEQSGPETTTEVSTFQLAGTKQLQDLHSRIVLSHPHGCSRQLHKCIVMSSSGHAVFDGNVRVNRYAQNTDAGQLSRSLLLAPRATVNIKPNLQIVADDVKCSHGAAISDLEEEQLFYFRARGIDAQTARSALVFSFAAEVIERISYKDLRERLQHIVKESLAAEGVVKAKAFIGLSDER</sequence>
<keyword evidence="2" id="KW-1185">Reference proteome</keyword>
<evidence type="ECO:0000313" key="2">
    <source>
        <dbReference type="Proteomes" id="UP001162992"/>
    </source>
</evidence>
<evidence type="ECO:0000313" key="1">
    <source>
        <dbReference type="EMBL" id="KAJ7516385.1"/>
    </source>
</evidence>
<proteinExistence type="predicted"/>
<dbReference type="EMBL" id="CM055113">
    <property type="protein sequence ID" value="KAJ7516385.1"/>
    <property type="molecule type" value="Genomic_DNA"/>
</dbReference>
<dbReference type="Proteomes" id="UP001162992">
    <property type="component" value="Chromosome 22"/>
</dbReference>
<gene>
    <name evidence="1" type="ORF">O6H91_22G056300</name>
</gene>
<comment type="caution">
    <text evidence="1">The sequence shown here is derived from an EMBL/GenBank/DDBJ whole genome shotgun (WGS) entry which is preliminary data.</text>
</comment>